<dbReference type="Proteomes" id="UP000236333">
    <property type="component" value="Unassembled WGS sequence"/>
</dbReference>
<protein>
    <submittedName>
        <fullName evidence="2">Uncharacterized protein</fullName>
    </submittedName>
</protein>
<name>A0A2J7ZNG7_9CHLO</name>
<evidence type="ECO:0000256" key="1">
    <source>
        <dbReference type="SAM" id="MobiDB-lite"/>
    </source>
</evidence>
<evidence type="ECO:0000313" key="2">
    <source>
        <dbReference type="EMBL" id="PNH01807.1"/>
    </source>
</evidence>
<sequence>MAVLAARSSTRRSDFSTIPKGTPPSHEAGCITSPEGTTLTPRTPGSYDLNHTLDQNEAADADEAAVASGMWTDGPHGRRALRSALSHALRLVAALRADNAGLRDQLALAQHALGERDQQLEDLRDACELYRSHNIALGDSISQLLANGAGQQLPNGSGSSCSIDPDAVPASDGGVRGQLCVRLFGSPASQPPTSRPGAYSWRRSLVPRADLGGDDGAAGSKAPVAGPQRQASYMPYIFEFEGSRPARDVSPPP</sequence>
<evidence type="ECO:0000313" key="3">
    <source>
        <dbReference type="Proteomes" id="UP000236333"/>
    </source>
</evidence>
<dbReference type="AlphaFoldDB" id="A0A2J7ZNG7"/>
<organism evidence="2 3">
    <name type="scientific">Tetrabaena socialis</name>
    <dbReference type="NCBI Taxonomy" id="47790"/>
    <lineage>
        <taxon>Eukaryota</taxon>
        <taxon>Viridiplantae</taxon>
        <taxon>Chlorophyta</taxon>
        <taxon>core chlorophytes</taxon>
        <taxon>Chlorophyceae</taxon>
        <taxon>CS clade</taxon>
        <taxon>Chlamydomonadales</taxon>
        <taxon>Tetrabaenaceae</taxon>
        <taxon>Tetrabaena</taxon>
    </lineage>
</organism>
<keyword evidence="3" id="KW-1185">Reference proteome</keyword>
<gene>
    <name evidence="2" type="ORF">TSOC_012286</name>
</gene>
<accession>A0A2J7ZNG7</accession>
<reference evidence="2 3" key="1">
    <citation type="journal article" date="2017" name="Mol. Biol. Evol.">
        <title>The 4-celled Tetrabaena socialis nuclear genome reveals the essential components for genetic control of cell number at the origin of multicellularity in the volvocine lineage.</title>
        <authorList>
            <person name="Featherston J."/>
            <person name="Arakaki Y."/>
            <person name="Hanschen E.R."/>
            <person name="Ferris P.J."/>
            <person name="Michod R.E."/>
            <person name="Olson B.J.S.C."/>
            <person name="Nozaki H."/>
            <person name="Durand P.M."/>
        </authorList>
    </citation>
    <scope>NUCLEOTIDE SEQUENCE [LARGE SCALE GENOMIC DNA]</scope>
    <source>
        <strain evidence="2 3">NIES-571</strain>
    </source>
</reference>
<feature type="region of interest" description="Disordered" evidence="1">
    <location>
        <begin position="1"/>
        <end position="37"/>
    </location>
</feature>
<comment type="caution">
    <text evidence="2">The sequence shown here is derived from an EMBL/GenBank/DDBJ whole genome shotgun (WGS) entry which is preliminary data.</text>
</comment>
<proteinExistence type="predicted"/>
<dbReference type="EMBL" id="PGGS01000789">
    <property type="protein sequence ID" value="PNH01807.1"/>
    <property type="molecule type" value="Genomic_DNA"/>
</dbReference>